<keyword evidence="4" id="KW-1185">Reference proteome</keyword>
<feature type="domain" description="MurNAc-LAA" evidence="2">
    <location>
        <begin position="62"/>
        <end position="173"/>
    </location>
</feature>
<organism evidence="3 4">
    <name type="scientific">Paraclostridium tenue</name>
    <dbReference type="NCBI Taxonomy" id="1737"/>
    <lineage>
        <taxon>Bacteria</taxon>
        <taxon>Bacillati</taxon>
        <taxon>Bacillota</taxon>
        <taxon>Clostridia</taxon>
        <taxon>Peptostreptococcales</taxon>
        <taxon>Peptostreptococcaceae</taxon>
        <taxon>Paraclostridium</taxon>
    </lineage>
</organism>
<evidence type="ECO:0000259" key="2">
    <source>
        <dbReference type="SMART" id="SM00646"/>
    </source>
</evidence>
<keyword evidence="1" id="KW-0378">Hydrolase</keyword>
<name>A0ABN1LYX9_9FIRM</name>
<evidence type="ECO:0000313" key="4">
    <source>
        <dbReference type="Proteomes" id="UP001400965"/>
    </source>
</evidence>
<gene>
    <name evidence="3" type="ORF">GCM10008917_06490</name>
</gene>
<comment type="caution">
    <text evidence="3">The sequence shown here is derived from an EMBL/GenBank/DDBJ whole genome shotgun (WGS) entry which is preliminary data.</text>
</comment>
<evidence type="ECO:0000313" key="3">
    <source>
        <dbReference type="EMBL" id="GAA0862171.1"/>
    </source>
</evidence>
<dbReference type="PANTHER" id="PTHR30404:SF0">
    <property type="entry name" value="N-ACETYLMURAMOYL-L-ALANINE AMIDASE AMIC"/>
    <property type="match status" value="1"/>
</dbReference>
<sequence>MKWYLDFGHGGKDPGALGSKNTKESDTVLKIGMLVKSKLEKHCEKVITTRESNSFYSLEYRTNKANKNSCDYFISIHMNSSTNKTAKGTETWVYDSNSKIYNLAQNLSSNLSNNLKTPNRKVKESKKFFVLKNSKMPALIIEIDFISNPEIESLCANESYIKNVADTIASTLLSFVEKDDYLVTDDIEDSNFYKVCIGAFKDKNNATRLKNEAISKGFKDTYII</sequence>
<dbReference type="Pfam" id="PF01520">
    <property type="entry name" value="Amidase_3"/>
    <property type="match status" value="1"/>
</dbReference>
<proteinExistence type="predicted"/>
<protein>
    <recommendedName>
        <fullName evidence="2">MurNAc-LAA domain-containing protein</fullName>
    </recommendedName>
</protein>
<dbReference type="RefSeq" id="WP_346042341.1">
    <property type="nucleotide sequence ID" value="NZ_BAAACP010000002.1"/>
</dbReference>
<dbReference type="Gene3D" id="3.40.630.40">
    <property type="entry name" value="Zn-dependent exopeptidases"/>
    <property type="match status" value="1"/>
</dbReference>
<dbReference type="InterPro" id="IPR002508">
    <property type="entry name" value="MurNAc-LAA_cat"/>
</dbReference>
<dbReference type="CDD" id="cd02696">
    <property type="entry name" value="MurNAc-LAA"/>
    <property type="match status" value="1"/>
</dbReference>
<dbReference type="InterPro" id="IPR050695">
    <property type="entry name" value="N-acetylmuramoyl_amidase_3"/>
</dbReference>
<dbReference type="PANTHER" id="PTHR30404">
    <property type="entry name" value="N-ACETYLMURAMOYL-L-ALANINE AMIDASE"/>
    <property type="match status" value="1"/>
</dbReference>
<accession>A0ABN1LYX9</accession>
<evidence type="ECO:0000256" key="1">
    <source>
        <dbReference type="ARBA" id="ARBA00022801"/>
    </source>
</evidence>
<dbReference type="EMBL" id="BAAACP010000002">
    <property type="protein sequence ID" value="GAA0862171.1"/>
    <property type="molecule type" value="Genomic_DNA"/>
</dbReference>
<dbReference type="SMART" id="SM00646">
    <property type="entry name" value="Ami_3"/>
    <property type="match status" value="1"/>
</dbReference>
<dbReference type="Proteomes" id="UP001400965">
    <property type="component" value="Unassembled WGS sequence"/>
</dbReference>
<dbReference type="SUPFAM" id="SSF53187">
    <property type="entry name" value="Zn-dependent exopeptidases"/>
    <property type="match status" value="1"/>
</dbReference>
<reference evidence="3 4" key="1">
    <citation type="journal article" date="2019" name="Int. J. Syst. Evol. Microbiol.">
        <title>The Global Catalogue of Microorganisms (GCM) 10K type strain sequencing project: providing services to taxonomists for standard genome sequencing and annotation.</title>
        <authorList>
            <consortium name="The Broad Institute Genomics Platform"/>
            <consortium name="The Broad Institute Genome Sequencing Center for Infectious Disease"/>
            <person name="Wu L."/>
            <person name="Ma J."/>
        </authorList>
    </citation>
    <scope>NUCLEOTIDE SEQUENCE [LARGE SCALE GENOMIC DNA]</scope>
    <source>
        <strain evidence="3 4">JCM 6486</strain>
    </source>
</reference>